<feature type="non-terminal residue" evidence="1">
    <location>
        <position position="1"/>
    </location>
</feature>
<proteinExistence type="predicted"/>
<evidence type="ECO:0000313" key="1">
    <source>
        <dbReference type="EMBL" id="CAF4087885.1"/>
    </source>
</evidence>
<evidence type="ECO:0000313" key="2">
    <source>
        <dbReference type="Proteomes" id="UP000681722"/>
    </source>
</evidence>
<name>A0A8S2Q4H7_9BILA</name>
<dbReference type="EMBL" id="CAJOBC010030507">
    <property type="protein sequence ID" value="CAF4087885.1"/>
    <property type="molecule type" value="Genomic_DNA"/>
</dbReference>
<sequence length="51" mass="5181">PSENLSSLGIGDRDLKVQSDRDTTVTTTGTALNTNAGLSKTIGVILDGCCA</sequence>
<dbReference type="Proteomes" id="UP000681722">
    <property type="component" value="Unassembled WGS sequence"/>
</dbReference>
<dbReference type="AlphaFoldDB" id="A0A8S2Q4H7"/>
<comment type="caution">
    <text evidence="1">The sequence shown here is derived from an EMBL/GenBank/DDBJ whole genome shotgun (WGS) entry which is preliminary data.</text>
</comment>
<accession>A0A8S2Q4H7</accession>
<reference evidence="1" key="1">
    <citation type="submission" date="2021-02" db="EMBL/GenBank/DDBJ databases">
        <authorList>
            <person name="Nowell W R."/>
        </authorList>
    </citation>
    <scope>NUCLEOTIDE SEQUENCE</scope>
</reference>
<gene>
    <name evidence="1" type="ORF">SRO942_LOCUS28217</name>
</gene>
<organism evidence="1 2">
    <name type="scientific">Didymodactylos carnosus</name>
    <dbReference type="NCBI Taxonomy" id="1234261"/>
    <lineage>
        <taxon>Eukaryota</taxon>
        <taxon>Metazoa</taxon>
        <taxon>Spiralia</taxon>
        <taxon>Gnathifera</taxon>
        <taxon>Rotifera</taxon>
        <taxon>Eurotatoria</taxon>
        <taxon>Bdelloidea</taxon>
        <taxon>Philodinida</taxon>
        <taxon>Philodinidae</taxon>
        <taxon>Didymodactylos</taxon>
    </lineage>
</organism>
<protein>
    <submittedName>
        <fullName evidence="1">Uncharacterized protein</fullName>
    </submittedName>
</protein>